<sequence length="277" mass="31367">MQSPSHQTRRHMITAKTLRTGPRPVRGIYGPIAPLKICLAMLLTAQIGITFLIATIALTKIRRAPAFHNFMFIIWIGTFTYLLLFYTGQYEADIPRPEVCAAQAIMKHGADSAAVSALFLLSVESWRLAIREKANSKSSRSWLILTLAIPYAHFVAFATITAIFVNANPQNAYRTLNSFYCTLRNVPFGIIQGVELNALVLFAVIFQVKTGLLYWKRRKVAHQCRELRIKVLDPESCEICHVYHCSLYPVRRVSGVLDTERRHLHMVLLEGHETTAQ</sequence>
<feature type="transmembrane region" description="Helical" evidence="1">
    <location>
        <begin position="142"/>
        <end position="165"/>
    </location>
</feature>
<dbReference type="STRING" id="1314776.A0A166EGK1"/>
<feature type="transmembrane region" description="Helical" evidence="1">
    <location>
        <begin position="70"/>
        <end position="88"/>
    </location>
</feature>
<name>A0A166EGK1_9AGAM</name>
<proteinExistence type="predicted"/>
<dbReference type="Proteomes" id="UP000076798">
    <property type="component" value="Unassembled WGS sequence"/>
</dbReference>
<feature type="transmembrane region" description="Helical" evidence="1">
    <location>
        <begin position="185"/>
        <end position="208"/>
    </location>
</feature>
<feature type="transmembrane region" description="Helical" evidence="1">
    <location>
        <begin position="32"/>
        <end position="58"/>
    </location>
</feature>
<evidence type="ECO:0000313" key="3">
    <source>
        <dbReference type="Proteomes" id="UP000076798"/>
    </source>
</evidence>
<keyword evidence="3" id="KW-1185">Reference proteome</keyword>
<evidence type="ECO:0000256" key="1">
    <source>
        <dbReference type="SAM" id="Phobius"/>
    </source>
</evidence>
<dbReference type="EMBL" id="KV428044">
    <property type="protein sequence ID" value="KZT39567.1"/>
    <property type="molecule type" value="Genomic_DNA"/>
</dbReference>
<feature type="transmembrane region" description="Helical" evidence="1">
    <location>
        <begin position="113"/>
        <end position="130"/>
    </location>
</feature>
<keyword evidence="1" id="KW-0472">Membrane</keyword>
<evidence type="ECO:0000313" key="2">
    <source>
        <dbReference type="EMBL" id="KZT39567.1"/>
    </source>
</evidence>
<evidence type="ECO:0008006" key="4">
    <source>
        <dbReference type="Google" id="ProtNLM"/>
    </source>
</evidence>
<accession>A0A166EGK1</accession>
<organism evidence="2 3">
    <name type="scientific">Sistotremastrum suecicum HHB10207 ss-3</name>
    <dbReference type="NCBI Taxonomy" id="1314776"/>
    <lineage>
        <taxon>Eukaryota</taxon>
        <taxon>Fungi</taxon>
        <taxon>Dikarya</taxon>
        <taxon>Basidiomycota</taxon>
        <taxon>Agaricomycotina</taxon>
        <taxon>Agaricomycetes</taxon>
        <taxon>Sistotremastrales</taxon>
        <taxon>Sistotremastraceae</taxon>
        <taxon>Sistotremastrum</taxon>
    </lineage>
</organism>
<gene>
    <name evidence="2" type="ORF">SISSUDRAFT_629609</name>
</gene>
<keyword evidence="1" id="KW-1133">Transmembrane helix</keyword>
<reference evidence="2 3" key="1">
    <citation type="journal article" date="2016" name="Mol. Biol. Evol.">
        <title>Comparative Genomics of Early-Diverging Mushroom-Forming Fungi Provides Insights into the Origins of Lignocellulose Decay Capabilities.</title>
        <authorList>
            <person name="Nagy L.G."/>
            <person name="Riley R."/>
            <person name="Tritt A."/>
            <person name="Adam C."/>
            <person name="Daum C."/>
            <person name="Floudas D."/>
            <person name="Sun H."/>
            <person name="Yadav J.S."/>
            <person name="Pangilinan J."/>
            <person name="Larsson K.H."/>
            <person name="Matsuura K."/>
            <person name="Barry K."/>
            <person name="Labutti K."/>
            <person name="Kuo R."/>
            <person name="Ohm R.A."/>
            <person name="Bhattacharya S.S."/>
            <person name="Shirouzu T."/>
            <person name="Yoshinaga Y."/>
            <person name="Martin F.M."/>
            <person name="Grigoriev I.V."/>
            <person name="Hibbett D.S."/>
        </authorList>
    </citation>
    <scope>NUCLEOTIDE SEQUENCE [LARGE SCALE GENOMIC DNA]</scope>
    <source>
        <strain evidence="2 3">HHB10207 ss-3</strain>
    </source>
</reference>
<keyword evidence="1" id="KW-0812">Transmembrane</keyword>
<dbReference type="AlphaFoldDB" id="A0A166EGK1"/>
<protein>
    <recommendedName>
        <fullName evidence="4">G-protein coupled receptors family 1 profile domain-containing protein</fullName>
    </recommendedName>
</protein>